<keyword evidence="4" id="KW-0812">Transmembrane</keyword>
<proteinExistence type="predicted"/>
<keyword evidence="6" id="KW-1185">Reference proteome</keyword>
<dbReference type="Proteomes" id="UP001500279">
    <property type="component" value="Unassembled WGS sequence"/>
</dbReference>
<dbReference type="SUPFAM" id="SSF53335">
    <property type="entry name" value="S-adenosyl-L-methionine-dependent methyltransferases"/>
    <property type="match status" value="1"/>
</dbReference>
<dbReference type="PANTHER" id="PTHR13610:SF9">
    <property type="entry name" value="FI06469P"/>
    <property type="match status" value="1"/>
</dbReference>
<keyword evidence="2" id="KW-0808">Transferase</keyword>
<feature type="transmembrane region" description="Helical" evidence="4">
    <location>
        <begin position="52"/>
        <end position="70"/>
    </location>
</feature>
<sequence>MLIWPLPALLTWLAAWGLFLGLPALGVAGLAAFVIAAVLGCGAALLARRQTLWRQGFIALGFPLSLLALGGAGLPGWLWLLPLGGLLLLYPLRSWRDAPLFPTPEAALQGLARTAPLPAEASLLEAGCGLGDGLRALRAEYPQARLLGLEWSWPLRLLCDWRCRRAGLQAQVRRADIWAWDWSAHQLVYLFQRPESMPRAVAKAERELQPGAWLVSLEFEATELVPKARLESVAGKPVWLYQAPFKRR</sequence>
<reference evidence="5 6" key="1">
    <citation type="journal article" date="2019" name="Int. J. Syst. Evol. Microbiol.">
        <title>The Global Catalogue of Microorganisms (GCM) 10K type strain sequencing project: providing services to taxonomists for standard genome sequencing and annotation.</title>
        <authorList>
            <consortium name="The Broad Institute Genomics Platform"/>
            <consortium name="The Broad Institute Genome Sequencing Center for Infectious Disease"/>
            <person name="Wu L."/>
            <person name="Ma J."/>
        </authorList>
    </citation>
    <scope>NUCLEOTIDE SEQUENCE [LARGE SCALE GENOMIC DNA]</scope>
    <source>
        <strain evidence="5 6">JCM 15503</strain>
    </source>
</reference>
<gene>
    <name evidence="5" type="ORF">GCM10009107_36430</name>
</gene>
<feature type="transmembrane region" description="Helical" evidence="4">
    <location>
        <begin position="27"/>
        <end position="47"/>
    </location>
</feature>
<evidence type="ECO:0000313" key="6">
    <source>
        <dbReference type="Proteomes" id="UP001500279"/>
    </source>
</evidence>
<keyword evidence="3" id="KW-0949">S-adenosyl-L-methionine</keyword>
<evidence type="ECO:0000313" key="5">
    <source>
        <dbReference type="EMBL" id="GAA0757136.1"/>
    </source>
</evidence>
<keyword evidence="4" id="KW-0472">Membrane</keyword>
<evidence type="ECO:0000256" key="4">
    <source>
        <dbReference type="SAM" id="Phobius"/>
    </source>
</evidence>
<comment type="caution">
    <text evidence="5">The sequence shown here is derived from an EMBL/GenBank/DDBJ whole genome shotgun (WGS) entry which is preliminary data.</text>
</comment>
<dbReference type="EMBL" id="BAAAEW010000023">
    <property type="protein sequence ID" value="GAA0757136.1"/>
    <property type="molecule type" value="Genomic_DNA"/>
</dbReference>
<evidence type="ECO:0000256" key="1">
    <source>
        <dbReference type="ARBA" id="ARBA00022603"/>
    </source>
</evidence>
<keyword evidence="1" id="KW-0489">Methyltransferase</keyword>
<evidence type="ECO:0000256" key="3">
    <source>
        <dbReference type="ARBA" id="ARBA00022691"/>
    </source>
</evidence>
<evidence type="ECO:0000256" key="2">
    <source>
        <dbReference type="ARBA" id="ARBA00022679"/>
    </source>
</evidence>
<keyword evidence="4" id="KW-1133">Transmembrane helix</keyword>
<accession>A0ABN1K7F6</accession>
<dbReference type="PANTHER" id="PTHR13610">
    <property type="entry name" value="METHYLTRANSFERASE DOMAIN-CONTAINING PROTEIN"/>
    <property type="match status" value="1"/>
</dbReference>
<evidence type="ECO:0008006" key="7">
    <source>
        <dbReference type="Google" id="ProtNLM"/>
    </source>
</evidence>
<dbReference type="RefSeq" id="WP_231011871.1">
    <property type="nucleotide sequence ID" value="NZ_BAAAEW010000023.1"/>
</dbReference>
<organism evidence="5 6">
    <name type="scientific">Ideonella azotifigens</name>
    <dbReference type="NCBI Taxonomy" id="513160"/>
    <lineage>
        <taxon>Bacteria</taxon>
        <taxon>Pseudomonadati</taxon>
        <taxon>Pseudomonadota</taxon>
        <taxon>Betaproteobacteria</taxon>
        <taxon>Burkholderiales</taxon>
        <taxon>Sphaerotilaceae</taxon>
        <taxon>Ideonella</taxon>
    </lineage>
</organism>
<name>A0ABN1K7F6_9BURK</name>
<protein>
    <recommendedName>
        <fullName evidence="7">Methyltransferase type 12</fullName>
    </recommendedName>
</protein>
<dbReference type="InterPro" id="IPR026170">
    <property type="entry name" value="FAM173A/B"/>
</dbReference>
<dbReference type="InterPro" id="IPR029063">
    <property type="entry name" value="SAM-dependent_MTases_sf"/>
</dbReference>
<dbReference type="Gene3D" id="3.40.50.150">
    <property type="entry name" value="Vaccinia Virus protein VP39"/>
    <property type="match status" value="1"/>
</dbReference>